<dbReference type="InterPro" id="IPR024338">
    <property type="entry name" value="MID1/Yam8"/>
</dbReference>
<evidence type="ECO:0000259" key="2">
    <source>
        <dbReference type="PROSITE" id="PS50038"/>
    </source>
</evidence>
<dbReference type="EMBL" id="KZ679016">
    <property type="protein sequence ID" value="PSS10657.1"/>
    <property type="molecule type" value="Genomic_DNA"/>
</dbReference>
<dbReference type="STRING" id="857342.A0A2T3AT51"/>
<dbReference type="GO" id="GO:0005262">
    <property type="term" value="F:calcium channel activity"/>
    <property type="evidence" value="ECO:0007669"/>
    <property type="project" value="InterPro"/>
</dbReference>
<evidence type="ECO:0000313" key="3">
    <source>
        <dbReference type="EMBL" id="PSS10657.1"/>
    </source>
</evidence>
<evidence type="ECO:0000313" key="4">
    <source>
        <dbReference type="Proteomes" id="UP000241818"/>
    </source>
</evidence>
<dbReference type="PROSITE" id="PS50038">
    <property type="entry name" value="FZ"/>
    <property type="match status" value="1"/>
</dbReference>
<organism evidence="3 4">
    <name type="scientific">Amorphotheca resinae ATCC 22711</name>
    <dbReference type="NCBI Taxonomy" id="857342"/>
    <lineage>
        <taxon>Eukaryota</taxon>
        <taxon>Fungi</taxon>
        <taxon>Dikarya</taxon>
        <taxon>Ascomycota</taxon>
        <taxon>Pezizomycotina</taxon>
        <taxon>Leotiomycetes</taxon>
        <taxon>Helotiales</taxon>
        <taxon>Amorphothecaceae</taxon>
        <taxon>Amorphotheca</taxon>
    </lineage>
</organism>
<sequence length="635" mass="68785">MPLPKLSPLQSRFAASLIASIMLLILYLVFTLPNLAYAADVDSTRAQDHNHERILDMDILGANVENLDLRSEAGYEAEFIGYDRGIIGRAPTANSPTQLTNNVARTDNIVQGQTFSYVFPSAEIGLQSRSTEDGMEQARLVKESDEGEDFEDLKLRPRQSRTVYISVNTCLQPRPIHNTTIEPPPQLQLYISQSESNPNPGPNSDGVQEMVMLDGGAVMKTVSVTGDLFMGVYGVNTTAYQDVWNAEIAVSTDGFYHTFYNNSDPNLQLIDSDSSAALLVTGNLTNEDVSSSAYQAVLNAAPPYLLFATDSNERPIQGLQNSYCGLMQNAGIVPSTTGQSASNIDTSLTTRGNGAPKQQFYLTGIKGGTTYSAILAMYGGRNSTTGGSGVVGGGGQVWPMMNFTTLSDGNCAVVFNLSFCDQTAYAVPGNPNNFPNMTSLASFYDNGASQYYQNFQNVLAQIPCNTTSTAQYSLARNCDDCAAAYKAWLCSVYIPRCTDFSSDLPWLRPRSMINPFPNGTMLPPEVVSVANQSAFLSSSRNPMIDQYVNPGPYKEILPCDDLCYNIVQSCPSSMSFGCPLPGRTSFNQSYGIKSKTQVTCNYPGPNYDQITSGSGTIMPHLLMFVALVVMSLVAV</sequence>
<gene>
    <name evidence="3" type="ORF">M430DRAFT_36919</name>
</gene>
<evidence type="ECO:0000256" key="1">
    <source>
        <dbReference type="ARBA" id="ARBA00023157"/>
    </source>
</evidence>
<feature type="domain" description="FZ" evidence="2">
    <location>
        <begin position="406"/>
        <end position="570"/>
    </location>
</feature>
<dbReference type="Pfam" id="PF12929">
    <property type="entry name" value="Mid1"/>
    <property type="match status" value="1"/>
</dbReference>
<keyword evidence="1" id="KW-1015">Disulfide bond</keyword>
<reference evidence="3 4" key="1">
    <citation type="journal article" date="2018" name="New Phytol.">
        <title>Comparative genomics and transcriptomics depict ericoid mycorrhizal fungi as versatile saprotrophs and plant mutualists.</title>
        <authorList>
            <person name="Martino E."/>
            <person name="Morin E."/>
            <person name="Grelet G.A."/>
            <person name="Kuo A."/>
            <person name="Kohler A."/>
            <person name="Daghino S."/>
            <person name="Barry K.W."/>
            <person name="Cichocki N."/>
            <person name="Clum A."/>
            <person name="Dockter R.B."/>
            <person name="Hainaut M."/>
            <person name="Kuo R.C."/>
            <person name="LaButti K."/>
            <person name="Lindahl B.D."/>
            <person name="Lindquist E.A."/>
            <person name="Lipzen A."/>
            <person name="Khouja H.R."/>
            <person name="Magnuson J."/>
            <person name="Murat C."/>
            <person name="Ohm R.A."/>
            <person name="Singer S.W."/>
            <person name="Spatafora J.W."/>
            <person name="Wang M."/>
            <person name="Veneault-Fourrey C."/>
            <person name="Henrissat B."/>
            <person name="Grigoriev I.V."/>
            <person name="Martin F.M."/>
            <person name="Perotto S."/>
        </authorList>
    </citation>
    <scope>NUCLEOTIDE SEQUENCE [LARGE SCALE GENOMIC DNA]</scope>
    <source>
        <strain evidence="3 4">ATCC 22711</strain>
    </source>
</reference>
<dbReference type="Proteomes" id="UP000241818">
    <property type="component" value="Unassembled WGS sequence"/>
</dbReference>
<accession>A0A2T3AT51</accession>
<keyword evidence="4" id="KW-1185">Reference proteome</keyword>
<dbReference type="GeneID" id="36575101"/>
<dbReference type="PANTHER" id="PTHR39142:SF1">
    <property type="entry name" value="AEL197CP"/>
    <property type="match status" value="1"/>
</dbReference>
<dbReference type="InParanoid" id="A0A2T3AT51"/>
<dbReference type="AlphaFoldDB" id="A0A2T3AT51"/>
<dbReference type="PANTHER" id="PTHR39142">
    <property type="entry name" value="MID1P"/>
    <property type="match status" value="1"/>
</dbReference>
<protein>
    <recommendedName>
        <fullName evidence="2">FZ domain-containing protein</fullName>
    </recommendedName>
</protein>
<dbReference type="InterPro" id="IPR020067">
    <property type="entry name" value="Frizzled_dom"/>
</dbReference>
<name>A0A2T3AT51_AMORE</name>
<dbReference type="GO" id="GO:0098703">
    <property type="term" value="P:calcium ion import across plasma membrane"/>
    <property type="evidence" value="ECO:0007669"/>
    <property type="project" value="InterPro"/>
</dbReference>
<dbReference type="OrthoDB" id="5405745at2759"/>
<proteinExistence type="predicted"/>
<dbReference type="FunCoup" id="A0A2T3AT51">
    <property type="interactions" value="37"/>
</dbReference>
<dbReference type="RefSeq" id="XP_024717836.1">
    <property type="nucleotide sequence ID" value="XM_024867020.1"/>
</dbReference>